<dbReference type="EMBL" id="BRPK01000018">
    <property type="protein sequence ID" value="GLB44768.1"/>
    <property type="molecule type" value="Genomic_DNA"/>
</dbReference>
<feature type="region of interest" description="Disordered" evidence="1">
    <location>
        <begin position="11"/>
        <end position="30"/>
    </location>
</feature>
<comment type="caution">
    <text evidence="2">The sequence shown here is derived from an EMBL/GenBank/DDBJ whole genome shotgun (WGS) entry which is preliminary data.</text>
</comment>
<organism evidence="2 3">
    <name type="scientific">Lyophyllum shimeji</name>
    <name type="common">Hon-shimeji</name>
    <name type="synonym">Tricholoma shimeji</name>
    <dbReference type="NCBI Taxonomy" id="47721"/>
    <lineage>
        <taxon>Eukaryota</taxon>
        <taxon>Fungi</taxon>
        <taxon>Dikarya</taxon>
        <taxon>Basidiomycota</taxon>
        <taxon>Agaricomycotina</taxon>
        <taxon>Agaricomycetes</taxon>
        <taxon>Agaricomycetidae</taxon>
        <taxon>Agaricales</taxon>
        <taxon>Tricholomatineae</taxon>
        <taxon>Lyophyllaceae</taxon>
        <taxon>Lyophyllum</taxon>
    </lineage>
</organism>
<accession>A0A9P3UTM7</accession>
<sequence length="198" mass="22624">MFSTWLFDRKGSTPSDNYLSFSSSPPNNKRELLGTSELEVTDVWITAGGPFTPASISWSCDETSLFQPIDPFASSPDSKSFFIDFTESPPPPARSPERKSFLSLTEPSPDRSFLHLPMRRRRERPTSVQTMPLPSRSDRSSYVHRAPSSHRSSYSWTLEEEESRPATPEPRVEEVEERSDPAQNIDWRQFHVELLDEA</sequence>
<dbReference type="AlphaFoldDB" id="A0A9P3UTM7"/>
<evidence type="ECO:0000256" key="1">
    <source>
        <dbReference type="SAM" id="MobiDB-lite"/>
    </source>
</evidence>
<name>A0A9P3UTM7_LYOSH</name>
<proteinExistence type="predicted"/>
<dbReference type="OrthoDB" id="2635882at2759"/>
<reference evidence="2" key="1">
    <citation type="submission" date="2022-07" db="EMBL/GenBank/DDBJ databases">
        <title>The genome of Lyophyllum shimeji provides insight into the initial evolution of ectomycorrhizal fungal genome.</title>
        <authorList>
            <person name="Kobayashi Y."/>
            <person name="Shibata T."/>
            <person name="Hirakawa H."/>
            <person name="Shigenobu S."/>
            <person name="Nishiyama T."/>
            <person name="Yamada A."/>
            <person name="Hasebe M."/>
            <person name="Kawaguchi M."/>
        </authorList>
    </citation>
    <scope>NUCLEOTIDE SEQUENCE</scope>
    <source>
        <strain evidence="2">AT787</strain>
    </source>
</reference>
<dbReference type="Proteomes" id="UP001063166">
    <property type="component" value="Unassembled WGS sequence"/>
</dbReference>
<evidence type="ECO:0000313" key="2">
    <source>
        <dbReference type="EMBL" id="GLB44768.1"/>
    </source>
</evidence>
<gene>
    <name evidence="2" type="ORF">LshimejAT787_1801050</name>
</gene>
<feature type="compositionally biased region" description="Polar residues" evidence="1">
    <location>
        <begin position="12"/>
        <end position="27"/>
    </location>
</feature>
<keyword evidence="3" id="KW-1185">Reference proteome</keyword>
<evidence type="ECO:0000313" key="3">
    <source>
        <dbReference type="Proteomes" id="UP001063166"/>
    </source>
</evidence>
<feature type="region of interest" description="Disordered" evidence="1">
    <location>
        <begin position="85"/>
        <end position="185"/>
    </location>
</feature>
<protein>
    <submittedName>
        <fullName evidence="2">Uncharacterized protein</fullName>
    </submittedName>
</protein>